<organism evidence="2 3">
    <name type="scientific">Plasmopara halstedii</name>
    <name type="common">Downy mildew of sunflower</name>
    <dbReference type="NCBI Taxonomy" id="4781"/>
    <lineage>
        <taxon>Eukaryota</taxon>
        <taxon>Sar</taxon>
        <taxon>Stramenopiles</taxon>
        <taxon>Oomycota</taxon>
        <taxon>Peronosporomycetes</taxon>
        <taxon>Peronosporales</taxon>
        <taxon>Peronosporaceae</taxon>
        <taxon>Plasmopara</taxon>
    </lineage>
</organism>
<sequence length="278" mass="30755">MPRTPERKMTLSGTCTWIVLFASVLAGTIDSTSSNEQGLKEESDNDFENEWSIASIRGIERTLYFELEHQLVEGAPFTPRGVVEIVTGASTPPQPKVSFSALPTLSLEDMEKFKMLLEHEKLYTVRAKADPTDPASPYVMTSVPPCMLAAMNLREDFAFHLSDSGKLLSMEYLTPYLDEYKCAGFQTPSFEDMRFGPFGTVFKSQAGSMPPDNLVVKRDRAPQGVELVKTADNKEEAEEESQSFLRKYWYIILPIVVLSLFGGDGGSPAAGPPAAPHR</sequence>
<protein>
    <submittedName>
        <fullName evidence="2">RxLR-like protein</fullName>
    </submittedName>
</protein>
<dbReference type="PANTHER" id="PTHR39219:SF1">
    <property type="entry name" value="ER MEMBRANE PROTEIN COMPLEX SUBUNIT 10"/>
    <property type="match status" value="1"/>
</dbReference>
<evidence type="ECO:0000313" key="2">
    <source>
        <dbReference type="EMBL" id="CEG40161.1"/>
    </source>
</evidence>
<keyword evidence="1" id="KW-0732">Signal</keyword>
<feature type="signal peptide" evidence="1">
    <location>
        <begin position="1"/>
        <end position="26"/>
    </location>
</feature>
<evidence type="ECO:0000256" key="1">
    <source>
        <dbReference type="SAM" id="SignalP"/>
    </source>
</evidence>
<dbReference type="EMBL" id="CCYD01000468">
    <property type="protein sequence ID" value="CEG40161.1"/>
    <property type="molecule type" value="Genomic_DNA"/>
</dbReference>
<dbReference type="Pfam" id="PF21203">
    <property type="entry name" value="ECM10"/>
    <property type="match status" value="1"/>
</dbReference>
<name>A0A0P1AGC6_PLAHL</name>
<dbReference type="Proteomes" id="UP000054928">
    <property type="component" value="Unassembled WGS sequence"/>
</dbReference>
<keyword evidence="3" id="KW-1185">Reference proteome</keyword>
<dbReference type="AlphaFoldDB" id="A0A0P1AGC6"/>
<dbReference type="CDD" id="cd22209">
    <property type="entry name" value="EMC10"/>
    <property type="match status" value="1"/>
</dbReference>
<accession>A0A0P1AGC6</accession>
<dbReference type="STRING" id="4781.A0A0P1AGC6"/>
<dbReference type="OrthoDB" id="1894652at2759"/>
<dbReference type="RefSeq" id="XP_024576530.1">
    <property type="nucleotide sequence ID" value="XM_024725788.1"/>
</dbReference>
<feature type="chain" id="PRO_5006058646" evidence="1">
    <location>
        <begin position="27"/>
        <end position="278"/>
    </location>
</feature>
<reference evidence="3" key="1">
    <citation type="submission" date="2014-09" db="EMBL/GenBank/DDBJ databases">
        <authorList>
            <person name="Sharma Rahul"/>
            <person name="Thines Marco"/>
        </authorList>
    </citation>
    <scope>NUCLEOTIDE SEQUENCE [LARGE SCALE GENOMIC DNA]</scope>
</reference>
<dbReference type="GeneID" id="36405429"/>
<dbReference type="OMA" id="AFHVNEV"/>
<proteinExistence type="predicted"/>
<evidence type="ECO:0000313" key="3">
    <source>
        <dbReference type="Proteomes" id="UP000054928"/>
    </source>
</evidence>
<dbReference type="PANTHER" id="PTHR39219">
    <property type="entry name" value="ER MEMBRANE PROTEIN COMPLEX SUBUNIT 10"/>
    <property type="match status" value="1"/>
</dbReference>